<dbReference type="PROSITE" id="PS50995">
    <property type="entry name" value="HTH_MARR_2"/>
    <property type="match status" value="1"/>
</dbReference>
<dbReference type="InterPro" id="IPR000835">
    <property type="entry name" value="HTH_MarR-typ"/>
</dbReference>
<reference evidence="3" key="1">
    <citation type="journal article" date="2019" name="Int. J. Syst. Evol. Microbiol.">
        <title>The Global Catalogue of Microorganisms (GCM) 10K type strain sequencing project: providing services to taxonomists for standard genome sequencing and annotation.</title>
        <authorList>
            <consortium name="The Broad Institute Genomics Platform"/>
            <consortium name="The Broad Institute Genome Sequencing Center for Infectious Disease"/>
            <person name="Wu L."/>
            <person name="Ma J."/>
        </authorList>
    </citation>
    <scope>NUCLEOTIDE SEQUENCE [LARGE SCALE GENOMIC DNA]</scope>
    <source>
        <strain evidence="3">NBRC 113072</strain>
    </source>
</reference>
<evidence type="ECO:0000259" key="1">
    <source>
        <dbReference type="PROSITE" id="PS50995"/>
    </source>
</evidence>
<dbReference type="SMART" id="SM00347">
    <property type="entry name" value="HTH_MARR"/>
    <property type="match status" value="1"/>
</dbReference>
<dbReference type="EMBL" id="BSUO01000001">
    <property type="protein sequence ID" value="GMA42009.1"/>
    <property type="molecule type" value="Genomic_DNA"/>
</dbReference>
<dbReference type="PANTHER" id="PTHR33164:SF106">
    <property type="entry name" value="TRANSCRIPTIONAL REGULATORY PROTEIN"/>
    <property type="match status" value="1"/>
</dbReference>
<dbReference type="InterPro" id="IPR039422">
    <property type="entry name" value="MarR/SlyA-like"/>
</dbReference>
<dbReference type="Pfam" id="PF01047">
    <property type="entry name" value="MarR"/>
    <property type="match status" value="1"/>
</dbReference>
<dbReference type="SUPFAM" id="SSF46785">
    <property type="entry name" value="Winged helix' DNA-binding domain"/>
    <property type="match status" value="1"/>
</dbReference>
<accession>A0ABQ6IVN7</accession>
<keyword evidence="3" id="KW-1185">Reference proteome</keyword>
<comment type="caution">
    <text evidence="2">The sequence shown here is derived from an EMBL/GenBank/DDBJ whole genome shotgun (WGS) entry which is preliminary data.</text>
</comment>
<dbReference type="InterPro" id="IPR036388">
    <property type="entry name" value="WH-like_DNA-bd_sf"/>
</dbReference>
<proteinExistence type="predicted"/>
<dbReference type="Gene3D" id="1.10.10.10">
    <property type="entry name" value="Winged helix-like DNA-binding domain superfamily/Winged helix DNA-binding domain"/>
    <property type="match status" value="1"/>
</dbReference>
<gene>
    <name evidence="2" type="ORF">GCM10025883_40540</name>
</gene>
<dbReference type="Proteomes" id="UP001157126">
    <property type="component" value="Unassembled WGS sequence"/>
</dbReference>
<evidence type="ECO:0000313" key="3">
    <source>
        <dbReference type="Proteomes" id="UP001157126"/>
    </source>
</evidence>
<protein>
    <recommendedName>
        <fullName evidence="1">HTH marR-type domain-containing protein</fullName>
    </recommendedName>
</protein>
<evidence type="ECO:0000313" key="2">
    <source>
        <dbReference type="EMBL" id="GMA42009.1"/>
    </source>
</evidence>
<dbReference type="InterPro" id="IPR036390">
    <property type="entry name" value="WH_DNA-bd_sf"/>
</dbReference>
<organism evidence="2 3">
    <name type="scientific">Mobilicoccus caccae</name>
    <dbReference type="NCBI Taxonomy" id="1859295"/>
    <lineage>
        <taxon>Bacteria</taxon>
        <taxon>Bacillati</taxon>
        <taxon>Actinomycetota</taxon>
        <taxon>Actinomycetes</taxon>
        <taxon>Micrococcales</taxon>
        <taxon>Dermatophilaceae</taxon>
        <taxon>Mobilicoccus</taxon>
    </lineage>
</organism>
<name>A0ABQ6IVN7_9MICO</name>
<sequence>MVFVSTPDQIVTAVRRAVIHLSTQGSRFARAHGVNLTDIRALVVLLDLQRAGEATTPGALGSGLGLASASTTQVIDRLEQRGLVLRERDTYDRRRVSLQVTGQAIESGVASFEPLLQSVRDLATRRSAADQRVILSFLDDLAALNPNDE</sequence>
<feature type="domain" description="HTH marR-type" evidence="1">
    <location>
        <begin position="7"/>
        <end position="143"/>
    </location>
</feature>
<dbReference type="PANTHER" id="PTHR33164">
    <property type="entry name" value="TRANSCRIPTIONAL REGULATOR, MARR FAMILY"/>
    <property type="match status" value="1"/>
</dbReference>